<dbReference type="EMBL" id="CAUYUJ010006947">
    <property type="protein sequence ID" value="CAK0819114.1"/>
    <property type="molecule type" value="Genomic_DNA"/>
</dbReference>
<evidence type="ECO:0000256" key="5">
    <source>
        <dbReference type="ARBA" id="ARBA00022840"/>
    </source>
</evidence>
<dbReference type="SMART" id="SM00220">
    <property type="entry name" value="S_TKc"/>
    <property type="match status" value="1"/>
</dbReference>
<feature type="region of interest" description="Disordered" evidence="6">
    <location>
        <begin position="170"/>
        <end position="218"/>
    </location>
</feature>
<dbReference type="PANTHER" id="PTHR24349">
    <property type="entry name" value="SERINE/THREONINE-PROTEIN KINASE"/>
    <property type="match status" value="1"/>
</dbReference>
<gene>
    <name evidence="8" type="ORF">PCOR1329_LOCUS21191</name>
</gene>
<accession>A0ABN9RKF0</accession>
<name>A0ABN9RKF0_9DINO</name>
<protein>
    <recommendedName>
        <fullName evidence="7">Protein kinase domain-containing protein</fullName>
    </recommendedName>
</protein>
<keyword evidence="1" id="KW-0723">Serine/threonine-protein kinase</keyword>
<evidence type="ECO:0000256" key="4">
    <source>
        <dbReference type="ARBA" id="ARBA00022777"/>
    </source>
</evidence>
<keyword evidence="3" id="KW-0547">Nucleotide-binding</keyword>
<evidence type="ECO:0000313" key="9">
    <source>
        <dbReference type="Proteomes" id="UP001189429"/>
    </source>
</evidence>
<feature type="compositionally biased region" description="Polar residues" evidence="6">
    <location>
        <begin position="188"/>
        <end position="206"/>
    </location>
</feature>
<dbReference type="Pfam" id="PF00069">
    <property type="entry name" value="Pkinase"/>
    <property type="match status" value="1"/>
</dbReference>
<organism evidence="8 9">
    <name type="scientific">Prorocentrum cordatum</name>
    <dbReference type="NCBI Taxonomy" id="2364126"/>
    <lineage>
        <taxon>Eukaryota</taxon>
        <taxon>Sar</taxon>
        <taxon>Alveolata</taxon>
        <taxon>Dinophyceae</taxon>
        <taxon>Prorocentrales</taxon>
        <taxon>Prorocentraceae</taxon>
        <taxon>Prorocentrum</taxon>
    </lineage>
</organism>
<dbReference type="InterPro" id="IPR000719">
    <property type="entry name" value="Prot_kinase_dom"/>
</dbReference>
<dbReference type="Gene3D" id="1.10.510.10">
    <property type="entry name" value="Transferase(Phosphotransferase) domain 1"/>
    <property type="match status" value="2"/>
</dbReference>
<evidence type="ECO:0000313" key="8">
    <source>
        <dbReference type="EMBL" id="CAK0819114.1"/>
    </source>
</evidence>
<keyword evidence="2" id="KW-0808">Transferase</keyword>
<evidence type="ECO:0000256" key="2">
    <source>
        <dbReference type="ARBA" id="ARBA00022679"/>
    </source>
</evidence>
<comment type="caution">
    <text evidence="8">The sequence shown here is derived from an EMBL/GenBank/DDBJ whole genome shotgun (WGS) entry which is preliminary data.</text>
</comment>
<dbReference type="SUPFAM" id="SSF56112">
    <property type="entry name" value="Protein kinase-like (PK-like)"/>
    <property type="match status" value="1"/>
</dbReference>
<evidence type="ECO:0000259" key="7">
    <source>
        <dbReference type="PROSITE" id="PS50011"/>
    </source>
</evidence>
<evidence type="ECO:0000256" key="6">
    <source>
        <dbReference type="SAM" id="MobiDB-lite"/>
    </source>
</evidence>
<sequence>MLCIDSPHVCKVYDVYEDKHRVYLALESLAGPSLLEKALCDPHFCERDAAAAFKVLLQALAALHAKRVAHQNVHAENLRYAYAACAKRSSQAQAQRSCYHDGLKLLDFGLSMKAADLLSMPQADGEQIPLLPLVGARASAGLACAPPELAGLAGARGYAGLLESVGLGARGAGRTRRASPPARTPSRCGSTLSQASSGRSRRTSACATDAARSRSPDPRGGAAFELLEAADMWSAGSILHLLLSGTLPPSGEDHAVARLPDTVSPVARTLVEALLRRDPAMRPRAEEALSSLWFSKCEAALQAHPSQPKAPTTAFTAPVSTAVRGRLAKHHAVLRMRKLVQVASAVRSTPLLPDEVLGVEPHDRITEDHLPKDPAKQFGPLVVHEHVTPEAEARDLILLLSREAFRTMLVGRTSNPTKMPINDLTELVDAAERAGDLPWKNPRGLMKRMAMVLQGNTISAEHLAEFLWEACK</sequence>
<feature type="domain" description="Protein kinase" evidence="7">
    <location>
        <begin position="1"/>
        <end position="294"/>
    </location>
</feature>
<dbReference type="PROSITE" id="PS50011">
    <property type="entry name" value="PROTEIN_KINASE_DOM"/>
    <property type="match status" value="1"/>
</dbReference>
<keyword evidence="4" id="KW-0418">Kinase</keyword>
<dbReference type="InterPro" id="IPR050205">
    <property type="entry name" value="CDPK_Ser/Thr_kinases"/>
</dbReference>
<keyword evidence="9" id="KW-1185">Reference proteome</keyword>
<feature type="compositionally biased region" description="Low complexity" evidence="6">
    <location>
        <begin position="178"/>
        <end position="187"/>
    </location>
</feature>
<dbReference type="Proteomes" id="UP001189429">
    <property type="component" value="Unassembled WGS sequence"/>
</dbReference>
<reference evidence="8" key="1">
    <citation type="submission" date="2023-10" db="EMBL/GenBank/DDBJ databases">
        <authorList>
            <person name="Chen Y."/>
            <person name="Shah S."/>
            <person name="Dougan E. K."/>
            <person name="Thang M."/>
            <person name="Chan C."/>
        </authorList>
    </citation>
    <scope>NUCLEOTIDE SEQUENCE [LARGE SCALE GENOMIC DNA]</scope>
</reference>
<dbReference type="InterPro" id="IPR011009">
    <property type="entry name" value="Kinase-like_dom_sf"/>
</dbReference>
<evidence type="ECO:0000256" key="1">
    <source>
        <dbReference type="ARBA" id="ARBA00022527"/>
    </source>
</evidence>
<evidence type="ECO:0000256" key="3">
    <source>
        <dbReference type="ARBA" id="ARBA00022741"/>
    </source>
</evidence>
<keyword evidence="5" id="KW-0067">ATP-binding</keyword>
<proteinExistence type="predicted"/>